<proteinExistence type="predicted"/>
<dbReference type="KEGG" id="tfl:RPIT_00125"/>
<sequence length="144" mass="15282">MEPHSPEHASAMLDQLRDDRVRLNAMTETPWWVPIALGLITGVWVASPAVGDRTVGYTMALVSVAVLVLLARRQMGVKLRISGASVWVLAVIWLAITLTAYSVALGLISLQLTAWVAVPALAAAAVTVGMARSIDRRARAAAAS</sequence>
<dbReference type="AlphaFoldDB" id="A0A1Q2CBD8"/>
<dbReference type="STRING" id="1610493.RPIT_00125"/>
<dbReference type="OrthoDB" id="3297538at2"/>
<dbReference type="Proteomes" id="UP000188324">
    <property type="component" value="Chromosome"/>
</dbReference>
<evidence type="ECO:0000313" key="1">
    <source>
        <dbReference type="EMBL" id="AQP43424.1"/>
    </source>
</evidence>
<gene>
    <name evidence="1" type="ORF">RPIT_00125</name>
</gene>
<accession>A0A1Q2CBD8</accession>
<protein>
    <submittedName>
        <fullName evidence="1">Uncharacterized protein</fullName>
    </submittedName>
</protein>
<evidence type="ECO:0000313" key="2">
    <source>
        <dbReference type="Proteomes" id="UP000188324"/>
    </source>
</evidence>
<name>A0A1Q2CBD8_9ACTN</name>
<organism evidence="1 2">
    <name type="scientific">Tessaracoccus flavus</name>
    <dbReference type="NCBI Taxonomy" id="1610493"/>
    <lineage>
        <taxon>Bacteria</taxon>
        <taxon>Bacillati</taxon>
        <taxon>Actinomycetota</taxon>
        <taxon>Actinomycetes</taxon>
        <taxon>Propionibacteriales</taxon>
        <taxon>Propionibacteriaceae</taxon>
        <taxon>Tessaracoccus</taxon>
    </lineage>
</organism>
<reference evidence="1 2" key="1">
    <citation type="journal article" date="2016" name="Int. J. Syst. Evol. Microbiol.">
        <title>Tessaracoccus flavus sp. nov., isolated from the drainage system of a lindane-producing factory.</title>
        <authorList>
            <person name="Kumari R."/>
            <person name="Singh P."/>
            <person name="Schumann P."/>
            <person name="Lal R."/>
        </authorList>
    </citation>
    <scope>NUCLEOTIDE SEQUENCE [LARGE SCALE GENOMIC DNA]</scope>
    <source>
        <strain evidence="1 2">RP1T</strain>
    </source>
</reference>
<keyword evidence="2" id="KW-1185">Reference proteome</keyword>
<dbReference type="EMBL" id="CP019605">
    <property type="protein sequence ID" value="AQP43424.1"/>
    <property type="molecule type" value="Genomic_DNA"/>
</dbReference>
<dbReference type="RefSeq" id="WP_077339331.1">
    <property type="nucleotide sequence ID" value="NZ_CP019605.1"/>
</dbReference>